<dbReference type="InterPro" id="IPR051188">
    <property type="entry name" value="PHD-type_Zinc_Finger"/>
</dbReference>
<dbReference type="PROSITE" id="PS51805">
    <property type="entry name" value="EPHD"/>
    <property type="match status" value="1"/>
</dbReference>
<keyword evidence="13" id="KW-1185">Reference proteome</keyword>
<dbReference type="GO" id="GO:0005634">
    <property type="term" value="C:nucleus"/>
    <property type="evidence" value="ECO:0007669"/>
    <property type="project" value="TreeGrafter"/>
</dbReference>
<dbReference type="SMART" id="SM00249">
    <property type="entry name" value="PHD"/>
    <property type="match status" value="3"/>
</dbReference>
<dbReference type="InterPro" id="IPR042013">
    <property type="entry name" value="PHF7/G2E3_ePHD"/>
</dbReference>
<dbReference type="AlphaFoldDB" id="A0A7K9RZZ4"/>
<keyword evidence="4" id="KW-0479">Metal-binding</keyword>
<evidence type="ECO:0000259" key="11">
    <source>
        <dbReference type="PROSITE" id="PS51805"/>
    </source>
</evidence>
<dbReference type="PANTHER" id="PTHR12420">
    <property type="entry name" value="PHD FINGER PROTEIN"/>
    <property type="match status" value="1"/>
</dbReference>
<accession>A0A7K9RZZ4</accession>
<proteinExistence type="predicted"/>
<feature type="non-terminal residue" evidence="12">
    <location>
        <position position="268"/>
    </location>
</feature>
<protein>
    <submittedName>
        <fullName evidence="12">PHF7 protein</fullName>
    </submittedName>
</protein>
<feature type="non-terminal residue" evidence="12">
    <location>
        <position position="1"/>
    </location>
</feature>
<comment type="pathway">
    <text evidence="2">Protein modification; protein ubiquitination.</text>
</comment>
<dbReference type="Pfam" id="PF13771">
    <property type="entry name" value="zf-HC5HC2H"/>
    <property type="match status" value="1"/>
</dbReference>
<dbReference type="SMART" id="SM00184">
    <property type="entry name" value="RING"/>
    <property type="match status" value="2"/>
</dbReference>
<dbReference type="InterPro" id="IPR059102">
    <property type="entry name" value="PHD_PHF7/G2E3-like"/>
</dbReference>
<dbReference type="PANTHER" id="PTHR12420:SF47">
    <property type="entry name" value="PHD FINGER PROTEIN 7"/>
    <property type="match status" value="1"/>
</dbReference>
<keyword evidence="6" id="KW-0833">Ubl conjugation pathway</keyword>
<keyword evidence="8" id="KW-0539">Nucleus</keyword>
<dbReference type="CDD" id="cd15669">
    <property type="entry name" value="ePHD_PHF7_G2E3_like"/>
    <property type="match status" value="1"/>
</dbReference>
<evidence type="ECO:0000256" key="4">
    <source>
        <dbReference type="ARBA" id="ARBA00022723"/>
    </source>
</evidence>
<dbReference type="PROSITE" id="PS50089">
    <property type="entry name" value="ZF_RING_2"/>
    <property type="match status" value="1"/>
</dbReference>
<dbReference type="Proteomes" id="UP000572325">
    <property type="component" value="Unassembled WGS sequence"/>
</dbReference>
<evidence type="ECO:0000256" key="2">
    <source>
        <dbReference type="ARBA" id="ARBA00004906"/>
    </source>
</evidence>
<dbReference type="InterPro" id="IPR001841">
    <property type="entry name" value="Znf_RING"/>
</dbReference>
<dbReference type="InterPro" id="IPR034732">
    <property type="entry name" value="EPHD"/>
</dbReference>
<dbReference type="GO" id="GO:0008270">
    <property type="term" value="F:zinc ion binding"/>
    <property type="evidence" value="ECO:0007669"/>
    <property type="project" value="UniProtKB-KW"/>
</dbReference>
<evidence type="ECO:0000256" key="7">
    <source>
        <dbReference type="ARBA" id="ARBA00022833"/>
    </source>
</evidence>
<evidence type="ECO:0000313" key="12">
    <source>
        <dbReference type="EMBL" id="NXI29462.1"/>
    </source>
</evidence>
<keyword evidence="3" id="KW-0808">Transferase</keyword>
<evidence type="ECO:0000259" key="10">
    <source>
        <dbReference type="PROSITE" id="PS50089"/>
    </source>
</evidence>
<keyword evidence="7" id="KW-0862">Zinc</keyword>
<reference evidence="12 13" key="1">
    <citation type="submission" date="2019-09" db="EMBL/GenBank/DDBJ databases">
        <title>Bird 10,000 Genomes (B10K) Project - Family phase.</title>
        <authorList>
            <person name="Zhang G."/>
        </authorList>
    </citation>
    <scope>NUCLEOTIDE SEQUENCE [LARGE SCALE GENOMIC DNA]</scope>
    <source>
        <strain evidence="12">B10K-DU-001-27</strain>
        <tissue evidence="12">Muscle</tissue>
    </source>
</reference>
<name>A0A7K9RZZ4_9PASS</name>
<feature type="domain" description="PHD-type" evidence="11">
    <location>
        <begin position="1"/>
        <end position="110"/>
    </location>
</feature>
<dbReference type="InterPro" id="IPR013083">
    <property type="entry name" value="Znf_RING/FYVE/PHD"/>
</dbReference>
<comment type="subcellular location">
    <subcellularLocation>
        <location evidence="1">Nucleus</location>
    </subcellularLocation>
</comment>
<evidence type="ECO:0000256" key="3">
    <source>
        <dbReference type="ARBA" id="ARBA00022679"/>
    </source>
</evidence>
<evidence type="ECO:0000313" key="13">
    <source>
        <dbReference type="Proteomes" id="UP000572325"/>
    </source>
</evidence>
<organism evidence="12 13">
    <name type="scientific">Sterrhoptilus dennistouni</name>
    <dbReference type="NCBI Taxonomy" id="2585820"/>
    <lineage>
        <taxon>Eukaryota</taxon>
        <taxon>Metazoa</taxon>
        <taxon>Chordata</taxon>
        <taxon>Craniata</taxon>
        <taxon>Vertebrata</taxon>
        <taxon>Euteleostomi</taxon>
        <taxon>Archelosauria</taxon>
        <taxon>Archosauria</taxon>
        <taxon>Dinosauria</taxon>
        <taxon>Saurischia</taxon>
        <taxon>Theropoda</taxon>
        <taxon>Coelurosauria</taxon>
        <taxon>Aves</taxon>
        <taxon>Neognathae</taxon>
        <taxon>Neoaves</taxon>
        <taxon>Telluraves</taxon>
        <taxon>Australaves</taxon>
        <taxon>Passeriformes</taxon>
        <taxon>Sylvioidea</taxon>
        <taxon>Zosteropidae</taxon>
        <taxon>Sterrhoptilus</taxon>
    </lineage>
</organism>
<feature type="domain" description="RING-type" evidence="10">
    <location>
        <begin position="125"/>
        <end position="174"/>
    </location>
</feature>
<dbReference type="InterPro" id="IPR001965">
    <property type="entry name" value="Znf_PHD"/>
</dbReference>
<evidence type="ECO:0000256" key="9">
    <source>
        <dbReference type="PROSITE-ProRule" id="PRU00175"/>
    </source>
</evidence>
<evidence type="ECO:0000256" key="6">
    <source>
        <dbReference type="ARBA" id="ARBA00022786"/>
    </source>
</evidence>
<dbReference type="Gene3D" id="3.30.40.10">
    <property type="entry name" value="Zinc/RING finger domain, C3HC4 (zinc finger)"/>
    <property type="match status" value="3"/>
</dbReference>
<evidence type="ECO:0000256" key="8">
    <source>
        <dbReference type="ARBA" id="ARBA00023242"/>
    </source>
</evidence>
<comment type="caution">
    <text evidence="12">The sequence shown here is derived from an EMBL/GenBank/DDBJ whole genome shotgun (WGS) entry which is preliminary data.</text>
</comment>
<evidence type="ECO:0000256" key="5">
    <source>
        <dbReference type="ARBA" id="ARBA00022771"/>
    </source>
</evidence>
<evidence type="ECO:0000256" key="1">
    <source>
        <dbReference type="ARBA" id="ARBA00004123"/>
    </source>
</evidence>
<dbReference type="EMBL" id="VWZU01013258">
    <property type="protein sequence ID" value="NXI29462.1"/>
    <property type="molecule type" value="Genomic_DNA"/>
</dbReference>
<dbReference type="InterPro" id="IPR011011">
    <property type="entry name" value="Znf_FYVE_PHD"/>
</dbReference>
<sequence length="268" mass="30384">CRRAEADPDICGDKQEKYRLCAHVFCLFFATLLPRQNSDHVGLMGFLARDIQLAVRRAAQKHCCVCGQSGATIMCCEENCNSWFHLPCAKEGGCVTQYIPDYSSYCPEHRPEQDVQVTPEPGTECPICMEPVEDEKTFRTLVCPACKRAWFHRDCIQGQAMRAGLLCLHCPFCRDIKEFLAQMFILGIRVPFRLVPPTWEDNDAFADLGGRHSRCNAKKCLYPGGREESEDEGPWELLLCISCAAEGTHRRCSRLRKSVLFWECDSCA</sequence>
<dbReference type="Pfam" id="PF26054">
    <property type="entry name" value="PHD_G2E3"/>
    <property type="match status" value="1"/>
</dbReference>
<dbReference type="SUPFAM" id="SSF57903">
    <property type="entry name" value="FYVE/PHD zinc finger"/>
    <property type="match status" value="3"/>
</dbReference>
<gene>
    <name evidence="12" type="primary">Phf7</name>
    <name evidence="12" type="ORF">STEDEN_R01723</name>
</gene>
<keyword evidence="5 9" id="KW-0863">Zinc-finger</keyword>